<evidence type="ECO:0000256" key="3">
    <source>
        <dbReference type="SAM" id="Phobius"/>
    </source>
</evidence>
<evidence type="ECO:0000256" key="1">
    <source>
        <dbReference type="SAM" id="Coils"/>
    </source>
</evidence>
<keyword evidence="3" id="KW-1133">Transmembrane helix</keyword>
<organism evidence="4 5">
    <name type="scientific">Paramecium octaurelia</name>
    <dbReference type="NCBI Taxonomy" id="43137"/>
    <lineage>
        <taxon>Eukaryota</taxon>
        <taxon>Sar</taxon>
        <taxon>Alveolata</taxon>
        <taxon>Ciliophora</taxon>
        <taxon>Intramacronucleata</taxon>
        <taxon>Oligohymenophorea</taxon>
        <taxon>Peniculida</taxon>
        <taxon>Parameciidae</taxon>
        <taxon>Paramecium</taxon>
    </lineage>
</organism>
<keyword evidence="1" id="KW-0175">Coiled coil</keyword>
<feature type="region of interest" description="Disordered" evidence="2">
    <location>
        <begin position="731"/>
        <end position="750"/>
    </location>
</feature>
<feature type="transmembrane region" description="Helical" evidence="3">
    <location>
        <begin position="458"/>
        <end position="474"/>
    </location>
</feature>
<keyword evidence="3" id="KW-0472">Membrane</keyword>
<evidence type="ECO:0000313" key="4">
    <source>
        <dbReference type="EMBL" id="CAD8183798.1"/>
    </source>
</evidence>
<reference evidence="4" key="1">
    <citation type="submission" date="2021-01" db="EMBL/GenBank/DDBJ databases">
        <authorList>
            <consortium name="Genoscope - CEA"/>
            <person name="William W."/>
        </authorList>
    </citation>
    <scope>NUCLEOTIDE SEQUENCE</scope>
</reference>
<dbReference type="AlphaFoldDB" id="A0A8S1W0D3"/>
<feature type="transmembrane region" description="Helical" evidence="3">
    <location>
        <begin position="547"/>
        <end position="569"/>
    </location>
</feature>
<sequence>MIVIKYYIIVLIILIYSHLGSNTNSLNLKGDVEEIMNTTKLNMRNLYQPDQGLRMEIMKFSINQMYFETIQKLINIIKIRGDPSDIMNEILPDVSVPYPSNSADISSLPQVTIQQALDHRQANRVGRPNYKGRICNCCGLQIERENFNLGISSGQLGFLGTGYPLYFDFIKSCLTIIAIQYITVGNFQLITHIGTLFELSETQQGLREKQGILSLTALYFTMIYLIYFRHNQIKLDSFCDLKQTTPGDYTVLFQKLPLDLSREELELKIKEEFENVVKVCFIFKQVIKQKNNKRMFLDQLQDTYFEQNYFSGNALVSFKYKQDKLKFLKKAKYNKWKYYLKQLFHLDLNNDGYVNFQGIRLAVRQAPEPTDINWKSLNEWIELSQFKRLLEILINFFLLISLLVVTCTTEQKKNKIISFKSSFTPLITIICYYVFPLLTKRITFRKYISWTQTEKSQSFKLTIFMSLFTIYVAQFVDGELFWLFACNSFLPPIFILLRMQQQIKNYKIKYQPQPSTQDELNRLYELQHHNLIRNHAYINYTMIITNVYGNLMPINSIMSFVGLSLFYWADKYVLLNHSTVKYQPSSNLSLEMFTLISYTPIIISCQTYMNSNENKISLIQLISAFIFYLIPKDLIINKIWKTKKIKEFSPYDESQFNSCYDRTNPALQDKAIHNWVNQQKKAHAKQRRVLHLLDQEQKAKQKRTLEKQLTKIQKQISQLEAQLEQKQTAKLITQSDQVSQSISQEKSEDS</sequence>
<dbReference type="Proteomes" id="UP000683925">
    <property type="component" value="Unassembled WGS sequence"/>
</dbReference>
<feature type="transmembrane region" description="Helical" evidence="3">
    <location>
        <begin position="616"/>
        <end position="636"/>
    </location>
</feature>
<protein>
    <submittedName>
        <fullName evidence="4">Uncharacterized protein</fullName>
    </submittedName>
</protein>
<gene>
    <name evidence="4" type="ORF">POCTA_138.1.T0810262</name>
</gene>
<feature type="transmembrane region" description="Helical" evidence="3">
    <location>
        <begin position="211"/>
        <end position="228"/>
    </location>
</feature>
<keyword evidence="3" id="KW-0812">Transmembrane</keyword>
<dbReference type="OMA" id="GRICNCC"/>
<dbReference type="EMBL" id="CAJJDP010000080">
    <property type="protein sequence ID" value="CAD8183798.1"/>
    <property type="molecule type" value="Genomic_DNA"/>
</dbReference>
<feature type="transmembrane region" description="Helical" evidence="3">
    <location>
        <begin position="480"/>
        <end position="499"/>
    </location>
</feature>
<proteinExistence type="predicted"/>
<accession>A0A8S1W0D3</accession>
<feature type="coiled-coil region" evidence="1">
    <location>
        <begin position="695"/>
        <end position="729"/>
    </location>
</feature>
<dbReference type="OrthoDB" id="291767at2759"/>
<comment type="caution">
    <text evidence="4">The sequence shown here is derived from an EMBL/GenBank/DDBJ whole genome shotgun (WGS) entry which is preliminary data.</text>
</comment>
<name>A0A8S1W0D3_PAROT</name>
<evidence type="ECO:0000256" key="2">
    <source>
        <dbReference type="SAM" id="MobiDB-lite"/>
    </source>
</evidence>
<feature type="transmembrane region" description="Helical" evidence="3">
    <location>
        <begin position="417"/>
        <end position="438"/>
    </location>
</feature>
<keyword evidence="5" id="KW-1185">Reference proteome</keyword>
<evidence type="ECO:0000313" key="5">
    <source>
        <dbReference type="Proteomes" id="UP000683925"/>
    </source>
</evidence>
<feature type="transmembrane region" description="Helical" evidence="3">
    <location>
        <begin position="389"/>
        <end position="405"/>
    </location>
</feature>
<feature type="compositionally biased region" description="Polar residues" evidence="2">
    <location>
        <begin position="731"/>
        <end position="744"/>
    </location>
</feature>